<dbReference type="Gramene" id="KCW53948">
    <property type="protein sequence ID" value="KCW53948"/>
    <property type="gene ID" value="EUGRSUZ_J03153"/>
</dbReference>
<feature type="transmembrane region" description="Helical" evidence="2">
    <location>
        <begin position="97"/>
        <end position="122"/>
    </location>
</feature>
<feature type="transmembrane region" description="Helical" evidence="2">
    <location>
        <begin position="44"/>
        <end position="66"/>
    </location>
</feature>
<proteinExistence type="predicted"/>
<feature type="compositionally biased region" description="Low complexity" evidence="1">
    <location>
        <begin position="7"/>
        <end position="18"/>
    </location>
</feature>
<feature type="transmembrane region" description="Helical" evidence="2">
    <location>
        <begin position="179"/>
        <end position="200"/>
    </location>
</feature>
<feature type="transmembrane region" description="Helical" evidence="2">
    <location>
        <begin position="224"/>
        <end position="244"/>
    </location>
</feature>
<accession>A0A059AJG6</accession>
<evidence type="ECO:0000313" key="3">
    <source>
        <dbReference type="EMBL" id="KCW53948.1"/>
    </source>
</evidence>
<organism evidence="3">
    <name type="scientific">Eucalyptus grandis</name>
    <name type="common">Flooded gum</name>
    <dbReference type="NCBI Taxonomy" id="71139"/>
    <lineage>
        <taxon>Eukaryota</taxon>
        <taxon>Viridiplantae</taxon>
        <taxon>Streptophyta</taxon>
        <taxon>Embryophyta</taxon>
        <taxon>Tracheophyta</taxon>
        <taxon>Spermatophyta</taxon>
        <taxon>Magnoliopsida</taxon>
        <taxon>eudicotyledons</taxon>
        <taxon>Gunneridae</taxon>
        <taxon>Pentapetalae</taxon>
        <taxon>rosids</taxon>
        <taxon>malvids</taxon>
        <taxon>Myrtales</taxon>
        <taxon>Myrtaceae</taxon>
        <taxon>Myrtoideae</taxon>
        <taxon>Eucalypteae</taxon>
        <taxon>Eucalyptus</taxon>
    </lineage>
</organism>
<gene>
    <name evidence="3" type="ORF">EUGRSUZ_J03153</name>
</gene>
<dbReference type="InParanoid" id="A0A059AJG6"/>
<protein>
    <submittedName>
        <fullName evidence="3">Uncharacterized protein</fullName>
    </submittedName>
</protein>
<reference evidence="3" key="1">
    <citation type="submission" date="2013-07" db="EMBL/GenBank/DDBJ databases">
        <title>The genome of Eucalyptus grandis.</title>
        <authorList>
            <person name="Schmutz J."/>
            <person name="Hayes R."/>
            <person name="Myburg A."/>
            <person name="Tuskan G."/>
            <person name="Grattapaglia D."/>
            <person name="Rokhsar D.S."/>
        </authorList>
    </citation>
    <scope>NUCLEOTIDE SEQUENCE</scope>
    <source>
        <tissue evidence="3">Leaf extractions</tissue>
    </source>
</reference>
<dbReference type="AlphaFoldDB" id="A0A059AJG6"/>
<keyword evidence="2" id="KW-1133">Transmembrane helix</keyword>
<feature type="transmembrane region" description="Helical" evidence="2">
    <location>
        <begin position="143"/>
        <end position="167"/>
    </location>
</feature>
<dbReference type="PANTHER" id="PTHR33133:SF27">
    <property type="entry name" value="G-PROTEIN COUPLED RECEPTORS FAMILY 1 PROFILE DOMAIN-CONTAINING PROTEIN"/>
    <property type="match status" value="1"/>
</dbReference>
<evidence type="ECO:0000256" key="2">
    <source>
        <dbReference type="SAM" id="Phobius"/>
    </source>
</evidence>
<keyword evidence="2" id="KW-0812">Transmembrane</keyword>
<sequence length="311" mass="34992">MANDVLPSPAVTSPPASADGSAPRLGVIGTMREAIELPARNPKLVIQIMLLIFSPFSFLVLLHYVLAGPLMEKVEDGYERSELDPRDIRSFVGIESVFLLSSCIIFFLGMLLIVYGSAVIYNNKSISLKQLVSRIKSTWKKSFVTWFFVCILAILYWALALVIVRWVNLYIWSWTAGMLAAALYLFLAVLWSLGLVVSVLEDDVSGPKAFLRAEKLMRRKKMEAFRLMSMLELMSFPIYIVFYVTSADDDDKLGVFAQFAFGAAATFLFCAAKFFSFMVLTVFYYECRQNHGEKIDLELGQVYKAVPPVAQ</sequence>
<dbReference type="OrthoDB" id="777403at2759"/>
<dbReference type="EMBL" id="KK198762">
    <property type="protein sequence ID" value="KCW53948.1"/>
    <property type="molecule type" value="Genomic_DNA"/>
</dbReference>
<dbReference type="FunCoup" id="A0A059AJG6">
    <property type="interactions" value="1463"/>
</dbReference>
<dbReference type="PANTHER" id="PTHR33133">
    <property type="entry name" value="OS08G0107100 PROTEIN-RELATED"/>
    <property type="match status" value="1"/>
</dbReference>
<dbReference type="eggNOG" id="ENOG502RXYR">
    <property type="taxonomic scope" value="Eukaryota"/>
</dbReference>
<dbReference type="OMA" id="YYECKGR"/>
<dbReference type="GO" id="GO:0016020">
    <property type="term" value="C:membrane"/>
    <property type="evidence" value="ECO:0000318"/>
    <property type="project" value="GO_Central"/>
</dbReference>
<evidence type="ECO:0000256" key="1">
    <source>
        <dbReference type="SAM" id="MobiDB-lite"/>
    </source>
</evidence>
<dbReference type="KEGG" id="egr:104424205"/>
<name>A0A059AJG6_EUCGR</name>
<feature type="transmembrane region" description="Helical" evidence="2">
    <location>
        <begin position="256"/>
        <end position="285"/>
    </location>
</feature>
<keyword evidence="2" id="KW-0472">Membrane</keyword>
<feature type="region of interest" description="Disordered" evidence="1">
    <location>
        <begin position="1"/>
        <end position="21"/>
    </location>
</feature>